<keyword evidence="8" id="KW-0175">Coiled coil</keyword>
<organism evidence="10 11">
    <name type="scientific">Porphyridium purpureum</name>
    <name type="common">Red alga</name>
    <name type="synonym">Porphyridium cruentum</name>
    <dbReference type="NCBI Taxonomy" id="35688"/>
    <lineage>
        <taxon>Eukaryota</taxon>
        <taxon>Rhodophyta</taxon>
        <taxon>Bangiophyceae</taxon>
        <taxon>Porphyridiales</taxon>
        <taxon>Porphyridiaceae</taxon>
        <taxon>Porphyridium</taxon>
    </lineage>
</organism>
<keyword evidence="7 9" id="KW-0472">Membrane</keyword>
<dbReference type="EMBL" id="VRMN01000008">
    <property type="protein sequence ID" value="KAA8492748.1"/>
    <property type="molecule type" value="Genomic_DNA"/>
</dbReference>
<evidence type="ECO:0000256" key="9">
    <source>
        <dbReference type="SAM" id="Phobius"/>
    </source>
</evidence>
<evidence type="ECO:0000313" key="11">
    <source>
        <dbReference type="Proteomes" id="UP000324585"/>
    </source>
</evidence>
<dbReference type="InterPro" id="IPR009445">
    <property type="entry name" value="TMEM85/Emc4"/>
</dbReference>
<name>A0A5J4YNA6_PORPP</name>
<dbReference type="Pfam" id="PF06417">
    <property type="entry name" value="EMC4"/>
    <property type="match status" value="1"/>
</dbReference>
<protein>
    <recommendedName>
        <fullName evidence="3">ER membrane protein complex subunit 4</fullName>
    </recommendedName>
</protein>
<feature type="coiled-coil region" evidence="8">
    <location>
        <begin position="49"/>
        <end position="76"/>
    </location>
</feature>
<keyword evidence="6 9" id="KW-1133">Transmembrane helix</keyword>
<comment type="subcellular location">
    <subcellularLocation>
        <location evidence="1">Endoplasmic reticulum membrane</location>
        <topology evidence="1">Multi-pass membrane protein</topology>
    </subcellularLocation>
</comment>
<feature type="transmembrane region" description="Helical" evidence="9">
    <location>
        <begin position="129"/>
        <end position="149"/>
    </location>
</feature>
<keyword evidence="4 9" id="KW-0812">Transmembrane</keyword>
<reference evidence="11" key="1">
    <citation type="journal article" date="2019" name="Nat. Commun.">
        <title>Expansion of phycobilisome linker gene families in mesophilic red algae.</title>
        <authorList>
            <person name="Lee J."/>
            <person name="Kim D."/>
            <person name="Bhattacharya D."/>
            <person name="Yoon H.S."/>
        </authorList>
    </citation>
    <scope>NUCLEOTIDE SEQUENCE [LARGE SCALE GENOMIC DNA]</scope>
    <source>
        <strain evidence="11">CCMP 1328</strain>
    </source>
</reference>
<comment type="similarity">
    <text evidence="2">Belongs to the EMC4 family.</text>
</comment>
<evidence type="ECO:0000256" key="2">
    <source>
        <dbReference type="ARBA" id="ARBA00007715"/>
    </source>
</evidence>
<dbReference type="OrthoDB" id="369569at2759"/>
<keyword evidence="5" id="KW-0256">Endoplasmic reticulum</keyword>
<dbReference type="AlphaFoldDB" id="A0A5J4YNA6"/>
<keyword evidence="11" id="KW-1185">Reference proteome</keyword>
<evidence type="ECO:0000256" key="7">
    <source>
        <dbReference type="ARBA" id="ARBA00023136"/>
    </source>
</evidence>
<evidence type="ECO:0000256" key="4">
    <source>
        <dbReference type="ARBA" id="ARBA00022692"/>
    </source>
</evidence>
<evidence type="ECO:0000256" key="1">
    <source>
        <dbReference type="ARBA" id="ARBA00004477"/>
    </source>
</evidence>
<dbReference type="PANTHER" id="PTHR19315">
    <property type="entry name" value="ER MEMBRANE PROTEIN COMPLEX SUBUNIT 4"/>
    <property type="match status" value="1"/>
</dbReference>
<comment type="caution">
    <text evidence="10">The sequence shown here is derived from an EMBL/GenBank/DDBJ whole genome shotgun (WGS) entry which is preliminary data.</text>
</comment>
<gene>
    <name evidence="10" type="ORF">FVE85_9020</name>
</gene>
<accession>A0A5J4YNA6</accession>
<evidence type="ECO:0000256" key="5">
    <source>
        <dbReference type="ARBA" id="ARBA00022824"/>
    </source>
</evidence>
<proteinExistence type="inferred from homology"/>
<evidence type="ECO:0000256" key="8">
    <source>
        <dbReference type="SAM" id="Coils"/>
    </source>
</evidence>
<feature type="transmembrane region" description="Helical" evidence="9">
    <location>
        <begin position="170"/>
        <end position="188"/>
    </location>
</feature>
<evidence type="ECO:0000256" key="3">
    <source>
        <dbReference type="ARBA" id="ARBA00020820"/>
    </source>
</evidence>
<dbReference type="Proteomes" id="UP000324585">
    <property type="component" value="Unassembled WGS sequence"/>
</dbReference>
<dbReference type="GO" id="GO:0005789">
    <property type="term" value="C:endoplasmic reticulum membrane"/>
    <property type="evidence" value="ECO:0007669"/>
    <property type="project" value="UniProtKB-SubCell"/>
</dbReference>
<evidence type="ECO:0000256" key="6">
    <source>
        <dbReference type="ARBA" id="ARBA00022989"/>
    </source>
</evidence>
<evidence type="ECO:0000313" key="10">
    <source>
        <dbReference type="EMBL" id="KAA8492748.1"/>
    </source>
</evidence>
<sequence length="222" mass="24451">MRLMEWARWKPDASLLGQGDALEGKRLDATCAAAAKPCGLILRKDAAELRECVRAVQEANELAQQAQKRQQQQQQHGAGAGGGRAAVVAAARDEERFSTLMKKSWAVAMAPIQQTLSMGFMLWMSGSGVHIFSMMTTFTCMMIAGQSLLHCLTPFRALEQADARIRPQLWTQKAVSILLALIPVVLAVRKCINMQFLPTTEADFVGLLPLYSYDRTLGTVLR</sequence>